<reference evidence="3" key="1">
    <citation type="submission" date="2016-10" db="EMBL/GenBank/DDBJ databases">
        <authorList>
            <person name="Varghese N."/>
            <person name="Submissions S."/>
        </authorList>
    </citation>
    <scope>NUCLEOTIDE SEQUENCE [LARGE SCALE GENOMIC DNA]</scope>
    <source>
        <strain evidence="3">Z-7934</strain>
    </source>
</reference>
<name>A0A1I3AHB9_9FIRM</name>
<dbReference type="InterPro" id="IPR037465">
    <property type="entry name" value="YlxR"/>
</dbReference>
<dbReference type="STRING" id="69895.SAMN05192551_101216"/>
<dbReference type="AlphaFoldDB" id="A0A1I3AHB9"/>
<feature type="domain" description="YlxR" evidence="1">
    <location>
        <begin position="9"/>
        <end position="82"/>
    </location>
</feature>
<dbReference type="Gene3D" id="3.30.1230.10">
    <property type="entry name" value="YlxR-like"/>
    <property type="match status" value="1"/>
</dbReference>
<gene>
    <name evidence="2" type="ORF">SAMN05192551_101216</name>
</gene>
<proteinExistence type="predicted"/>
<sequence>MKNKRVPLRKCIGCLEMKPKNELIRIVCTKDGTISLDETGKAHGRGSYICPSIECFDKAKKQKGFNRSFGKEVPNQVYDHLKAKFDNGETL</sequence>
<evidence type="ECO:0000259" key="1">
    <source>
        <dbReference type="Pfam" id="PF04296"/>
    </source>
</evidence>
<dbReference type="Pfam" id="PF04296">
    <property type="entry name" value="YlxR"/>
    <property type="match status" value="1"/>
</dbReference>
<dbReference type="PANTHER" id="PTHR34215">
    <property type="entry name" value="BLL0784 PROTEIN"/>
    <property type="match status" value="1"/>
</dbReference>
<dbReference type="InterPro" id="IPR007393">
    <property type="entry name" value="YlxR_dom"/>
</dbReference>
<dbReference type="NCBIfam" id="NF047356">
    <property type="entry name" value="RNA_bind_RnpM"/>
    <property type="match status" value="1"/>
</dbReference>
<dbReference type="PANTHER" id="PTHR34215:SF1">
    <property type="entry name" value="YLXR DOMAIN-CONTAINING PROTEIN"/>
    <property type="match status" value="1"/>
</dbReference>
<dbReference type="Proteomes" id="UP000199287">
    <property type="component" value="Unassembled WGS sequence"/>
</dbReference>
<keyword evidence="3" id="KW-1185">Reference proteome</keyword>
<dbReference type="OrthoDB" id="9813251at2"/>
<evidence type="ECO:0000313" key="2">
    <source>
        <dbReference type="EMBL" id="SFH49457.1"/>
    </source>
</evidence>
<organism evidence="2 3">
    <name type="scientific">Tindallia magadiensis</name>
    <dbReference type="NCBI Taxonomy" id="69895"/>
    <lineage>
        <taxon>Bacteria</taxon>
        <taxon>Bacillati</taxon>
        <taxon>Bacillota</taxon>
        <taxon>Clostridia</taxon>
        <taxon>Peptostreptococcales</taxon>
        <taxon>Tindalliaceae</taxon>
        <taxon>Tindallia</taxon>
    </lineage>
</organism>
<dbReference type="CDD" id="cd00279">
    <property type="entry name" value="YlxR"/>
    <property type="match status" value="1"/>
</dbReference>
<dbReference type="EMBL" id="FOQA01000001">
    <property type="protein sequence ID" value="SFH49457.1"/>
    <property type="molecule type" value="Genomic_DNA"/>
</dbReference>
<protein>
    <recommendedName>
        <fullName evidence="1">YlxR domain-containing protein</fullName>
    </recommendedName>
</protein>
<dbReference type="InterPro" id="IPR035931">
    <property type="entry name" value="YlxR-like_sf"/>
</dbReference>
<dbReference type="RefSeq" id="WP_093368749.1">
    <property type="nucleotide sequence ID" value="NZ_FOQA01000001.1"/>
</dbReference>
<dbReference type="SUPFAM" id="SSF64376">
    <property type="entry name" value="YlxR-like"/>
    <property type="match status" value="1"/>
</dbReference>
<accession>A0A1I3AHB9</accession>
<evidence type="ECO:0000313" key="3">
    <source>
        <dbReference type="Proteomes" id="UP000199287"/>
    </source>
</evidence>